<keyword evidence="1" id="KW-0479">Metal-binding</keyword>
<proteinExistence type="inferred from homology"/>
<dbReference type="InterPro" id="IPR002792">
    <property type="entry name" value="TRAM_dom"/>
</dbReference>
<keyword evidence="4 6" id="KW-0949">S-adenosyl-L-methionine</keyword>
<evidence type="ECO:0000256" key="3">
    <source>
        <dbReference type="ARBA" id="ARBA00022679"/>
    </source>
</evidence>
<evidence type="ECO:0000256" key="5">
    <source>
        <dbReference type="ARBA" id="ARBA00023014"/>
    </source>
</evidence>
<dbReference type="PANTHER" id="PTHR11061">
    <property type="entry name" value="RNA M5U METHYLTRANSFERASE"/>
    <property type="match status" value="1"/>
</dbReference>
<keyword evidence="1" id="KW-0408">Iron</keyword>
<keyword evidence="5" id="KW-0411">Iron-sulfur</keyword>
<feature type="binding site" evidence="6">
    <location>
        <position position="303"/>
    </location>
    <ligand>
        <name>S-adenosyl-L-methionine</name>
        <dbReference type="ChEBI" id="CHEBI:59789"/>
    </ligand>
</feature>
<feature type="binding site" evidence="6">
    <location>
        <position position="324"/>
    </location>
    <ligand>
        <name>S-adenosyl-L-methionine</name>
        <dbReference type="ChEBI" id="CHEBI:59789"/>
    </ligand>
</feature>
<dbReference type="Pfam" id="PF05958">
    <property type="entry name" value="tRNA_U5-meth_tr"/>
    <property type="match status" value="2"/>
</dbReference>
<dbReference type="PANTHER" id="PTHR11061:SF49">
    <property type="entry name" value="23S RRNA (URACIL(1939)-C(5))-METHYLTRANSFERASE RLMD"/>
    <property type="match status" value="1"/>
</dbReference>
<dbReference type="NCBIfam" id="TIGR00479">
    <property type="entry name" value="rumA"/>
    <property type="match status" value="1"/>
</dbReference>
<sequence length="441" mass="49025">MVTLYKAKAKSSLLGKKLTLTIERNDYEVQGISQHQQKIVFVSAALPGEQVQACVTEDKAGFIKADTDKVIKASPLRIIPVCPHAAQCGGCQLQHLTPDNQRLLKQQGIDQLIRHQTGLDKLPWQPMLQGDATGYRRRARISIWYDKKQHSFNIGFRRHGDKQIVSISHCMVLSARLAPVFAVLQQVLPQLAQPTAVTHAEVLQADGRVFVIVRHVKALMQAERQLFINAWPEAVWLGEAEPGQFEYWQSPVIPEYQLAEQHLRLQFAPDDFIQVNAGLNQQMVTQALNWLTVSADDQILDLYAGIGNFTLALAQRAKKVQALEGVAKMVQQLATNAKLNGLSNVAAAQADLHLPWPKADWNRPVYSKVLLDPARAGAQGAVEQVVALKPAQILYVSCNAATFARDAKVLLQHGYILEKIAGIDMFSYTSHLELMALFSKQ</sequence>
<dbReference type="Gene3D" id="3.40.50.150">
    <property type="entry name" value="Vaccinia Virus protein VP39"/>
    <property type="match status" value="1"/>
</dbReference>
<gene>
    <name evidence="9" type="ORF">BAL341_750</name>
</gene>
<dbReference type="Pfam" id="PF01938">
    <property type="entry name" value="TRAM"/>
    <property type="match status" value="1"/>
</dbReference>
<organism evidence="9">
    <name type="scientific">Rheinheimera sp. BAL341</name>
    <dbReference type="NCBI Taxonomy" id="1708203"/>
    <lineage>
        <taxon>Bacteria</taxon>
        <taxon>Pseudomonadati</taxon>
        <taxon>Pseudomonadota</taxon>
        <taxon>Gammaproteobacteria</taxon>
        <taxon>Chromatiales</taxon>
        <taxon>Chromatiaceae</taxon>
        <taxon>Rheinheimera</taxon>
    </lineage>
</organism>
<dbReference type="PROSITE" id="PS50926">
    <property type="entry name" value="TRAM"/>
    <property type="match status" value="1"/>
</dbReference>
<evidence type="ECO:0000256" key="1">
    <source>
        <dbReference type="ARBA" id="ARBA00022485"/>
    </source>
</evidence>
<accession>A0A486XLE9</accession>
<dbReference type="SUPFAM" id="SSF53335">
    <property type="entry name" value="S-adenosyl-L-methionine-dependent methyltransferases"/>
    <property type="match status" value="1"/>
</dbReference>
<feature type="binding site" evidence="6">
    <location>
        <position position="372"/>
    </location>
    <ligand>
        <name>S-adenosyl-L-methionine</name>
        <dbReference type="ChEBI" id="CHEBI:59789"/>
    </ligand>
</feature>
<dbReference type="GO" id="GO:0051539">
    <property type="term" value="F:4 iron, 4 sulfur cluster binding"/>
    <property type="evidence" value="ECO:0007669"/>
    <property type="project" value="UniProtKB-KW"/>
</dbReference>
<dbReference type="PROSITE" id="PS01230">
    <property type="entry name" value="TRMA_1"/>
    <property type="match status" value="1"/>
</dbReference>
<dbReference type="Gene3D" id="2.40.50.1070">
    <property type="match status" value="1"/>
</dbReference>
<dbReference type="SUPFAM" id="SSF50249">
    <property type="entry name" value="Nucleic acid-binding proteins"/>
    <property type="match status" value="1"/>
</dbReference>
<keyword evidence="3 6" id="KW-0808">Transferase</keyword>
<dbReference type="InterPro" id="IPR010280">
    <property type="entry name" value="U5_MeTrfase_fam"/>
</dbReference>
<evidence type="ECO:0000259" key="8">
    <source>
        <dbReference type="PROSITE" id="PS50926"/>
    </source>
</evidence>
<dbReference type="PROSITE" id="PS51687">
    <property type="entry name" value="SAM_MT_RNA_M5U"/>
    <property type="match status" value="1"/>
</dbReference>
<feature type="active site" evidence="7">
    <location>
        <position position="398"/>
    </location>
</feature>
<dbReference type="AlphaFoldDB" id="A0A486XLE9"/>
<feature type="domain" description="TRAM" evidence="8">
    <location>
        <begin position="11"/>
        <end position="69"/>
    </location>
</feature>
<reference evidence="9" key="1">
    <citation type="submission" date="2019-04" db="EMBL/GenBank/DDBJ databases">
        <authorList>
            <person name="Brambilla D."/>
        </authorList>
    </citation>
    <scope>NUCLEOTIDE SEQUENCE</scope>
    <source>
        <strain evidence="9">BAL1</strain>
    </source>
</reference>
<evidence type="ECO:0000256" key="6">
    <source>
        <dbReference type="PROSITE-ProRule" id="PRU01024"/>
    </source>
</evidence>
<evidence type="ECO:0000313" key="9">
    <source>
        <dbReference type="EMBL" id="VHO02342.1"/>
    </source>
</evidence>
<keyword evidence="2 6" id="KW-0489">Methyltransferase</keyword>
<dbReference type="GO" id="GO:0070475">
    <property type="term" value="P:rRNA base methylation"/>
    <property type="evidence" value="ECO:0007669"/>
    <property type="project" value="TreeGrafter"/>
</dbReference>
<dbReference type="EMBL" id="CAAJGR010000070">
    <property type="protein sequence ID" value="VHO02342.1"/>
    <property type="molecule type" value="Genomic_DNA"/>
</dbReference>
<evidence type="ECO:0000256" key="4">
    <source>
        <dbReference type="ARBA" id="ARBA00022691"/>
    </source>
</evidence>
<evidence type="ECO:0000256" key="2">
    <source>
        <dbReference type="ARBA" id="ARBA00022603"/>
    </source>
</evidence>
<dbReference type="InterPro" id="IPR012340">
    <property type="entry name" value="NA-bd_OB-fold"/>
</dbReference>
<dbReference type="GO" id="GO:0070041">
    <property type="term" value="F:rRNA (uridine-C5-)-methyltransferase activity"/>
    <property type="evidence" value="ECO:0007669"/>
    <property type="project" value="TreeGrafter"/>
</dbReference>
<feature type="active site" description="Nucleophile" evidence="6">
    <location>
        <position position="398"/>
    </location>
</feature>
<feature type="binding site" evidence="6">
    <location>
        <position position="274"/>
    </location>
    <ligand>
        <name>S-adenosyl-L-methionine</name>
        <dbReference type="ChEBI" id="CHEBI:59789"/>
    </ligand>
</feature>
<keyword evidence="1" id="KW-0004">4Fe-4S</keyword>
<dbReference type="InterPro" id="IPR030390">
    <property type="entry name" value="MeTrfase_TrmA_AS"/>
</dbReference>
<protein>
    <submittedName>
        <fullName evidence="9">23S rRNA (Uracil-5-) -methyltransferase RumA</fullName>
        <ecNumber evidence="9">2.1.1.-</ecNumber>
    </submittedName>
</protein>
<dbReference type="Gene3D" id="2.40.50.140">
    <property type="entry name" value="Nucleic acid-binding proteins"/>
    <property type="match status" value="1"/>
</dbReference>
<name>A0A486XLE9_9GAMM</name>
<comment type="similarity">
    <text evidence="6">Belongs to the class I-like SAM-binding methyltransferase superfamily. RNA M5U methyltransferase family.</text>
</comment>
<dbReference type="InterPro" id="IPR029063">
    <property type="entry name" value="SAM-dependent_MTases_sf"/>
</dbReference>
<evidence type="ECO:0000256" key="7">
    <source>
        <dbReference type="PROSITE-ProRule" id="PRU10015"/>
    </source>
</evidence>
<dbReference type="EC" id="2.1.1.-" evidence="9"/>
<dbReference type="CDD" id="cd02440">
    <property type="entry name" value="AdoMet_MTases"/>
    <property type="match status" value="1"/>
</dbReference>